<dbReference type="InterPro" id="IPR044822">
    <property type="entry name" value="Myb_DNA-bind_4"/>
</dbReference>
<dbReference type="InterPro" id="IPR044823">
    <property type="entry name" value="ASIL1/2-like"/>
</dbReference>
<dbReference type="OrthoDB" id="2019351at2759"/>
<dbReference type="AlphaFoldDB" id="A0A1Y1IP05"/>
<evidence type="ECO:0000313" key="3">
    <source>
        <dbReference type="EMBL" id="GAQ91822.1"/>
    </source>
</evidence>
<gene>
    <name evidence="3" type="ORF">KFL_008620060</name>
</gene>
<accession>A0A1Y1IP05</accession>
<evidence type="ECO:0000313" key="4">
    <source>
        <dbReference type="Proteomes" id="UP000054558"/>
    </source>
</evidence>
<dbReference type="PANTHER" id="PTHR31307">
    <property type="entry name" value="TRIHELIX TRANSCRIPTION FACTOR ASIL2"/>
    <property type="match status" value="1"/>
</dbReference>
<dbReference type="PANTHER" id="PTHR31307:SF4">
    <property type="entry name" value="TRIHELIX TRANSCRIPTION FACTOR ASIL2"/>
    <property type="match status" value="1"/>
</dbReference>
<feature type="domain" description="Myb/SANT-like DNA-binding" evidence="2">
    <location>
        <begin position="31"/>
        <end position="119"/>
    </location>
</feature>
<dbReference type="Pfam" id="PF13837">
    <property type="entry name" value="Myb_DNA-bind_4"/>
    <property type="match status" value="1"/>
</dbReference>
<organism evidence="3 4">
    <name type="scientific">Klebsormidium nitens</name>
    <name type="common">Green alga</name>
    <name type="synonym">Ulothrix nitens</name>
    <dbReference type="NCBI Taxonomy" id="105231"/>
    <lineage>
        <taxon>Eukaryota</taxon>
        <taxon>Viridiplantae</taxon>
        <taxon>Streptophyta</taxon>
        <taxon>Klebsormidiophyceae</taxon>
        <taxon>Klebsormidiales</taxon>
        <taxon>Klebsormidiaceae</taxon>
        <taxon>Klebsormidium</taxon>
    </lineage>
</organism>
<keyword evidence="4" id="KW-1185">Reference proteome</keyword>
<evidence type="ECO:0000256" key="1">
    <source>
        <dbReference type="SAM" id="MobiDB-lite"/>
    </source>
</evidence>
<name>A0A1Y1IP05_KLENI</name>
<sequence>MATANAADGAAIPAPAAHAAAAAPPKKVAANWNPELDQKFVGVWGEEFLRIKQGNFKTHNWSFVTEQINKELPEGVAPFTVKQCQEKINSLKKRFAAELKKKTSTGSVNSSWVLFEVLAPYLKKLPKVIGIPGAIDSGLLEVPAPPVISTGGNVAGDEEGEYVGENAGAESDAVDQPAAGEHSEQVLSPASSQPPTPSPQPTSAESERAKRRVSAPTEDELDPGRGSPREKFEKKPGINGQINGKNKRLKGSPGGALARSIDNFTKGHAGSMMTYLGGPQVGGIMTPPRLPASDTPEDLVVVADSL</sequence>
<protein>
    <recommendedName>
        <fullName evidence="2">Myb/SANT-like DNA-binding domain-containing protein</fullName>
    </recommendedName>
</protein>
<evidence type="ECO:0000259" key="2">
    <source>
        <dbReference type="Pfam" id="PF13837"/>
    </source>
</evidence>
<dbReference type="Proteomes" id="UP000054558">
    <property type="component" value="Unassembled WGS sequence"/>
</dbReference>
<feature type="region of interest" description="Disordered" evidence="1">
    <location>
        <begin position="170"/>
        <end position="256"/>
    </location>
</feature>
<reference evidence="3 4" key="1">
    <citation type="journal article" date="2014" name="Nat. Commun.">
        <title>Klebsormidium flaccidum genome reveals primary factors for plant terrestrial adaptation.</title>
        <authorList>
            <person name="Hori K."/>
            <person name="Maruyama F."/>
            <person name="Fujisawa T."/>
            <person name="Togashi T."/>
            <person name="Yamamoto N."/>
            <person name="Seo M."/>
            <person name="Sato S."/>
            <person name="Yamada T."/>
            <person name="Mori H."/>
            <person name="Tajima N."/>
            <person name="Moriyama T."/>
            <person name="Ikeuchi M."/>
            <person name="Watanabe M."/>
            <person name="Wada H."/>
            <person name="Kobayashi K."/>
            <person name="Saito M."/>
            <person name="Masuda T."/>
            <person name="Sasaki-Sekimoto Y."/>
            <person name="Mashiguchi K."/>
            <person name="Awai K."/>
            <person name="Shimojima M."/>
            <person name="Masuda S."/>
            <person name="Iwai M."/>
            <person name="Nobusawa T."/>
            <person name="Narise T."/>
            <person name="Kondo S."/>
            <person name="Saito H."/>
            <person name="Sato R."/>
            <person name="Murakawa M."/>
            <person name="Ihara Y."/>
            <person name="Oshima-Yamada Y."/>
            <person name="Ohtaka K."/>
            <person name="Satoh M."/>
            <person name="Sonobe K."/>
            <person name="Ishii M."/>
            <person name="Ohtani R."/>
            <person name="Kanamori-Sato M."/>
            <person name="Honoki R."/>
            <person name="Miyazaki D."/>
            <person name="Mochizuki H."/>
            <person name="Umetsu J."/>
            <person name="Higashi K."/>
            <person name="Shibata D."/>
            <person name="Kamiya Y."/>
            <person name="Sato N."/>
            <person name="Nakamura Y."/>
            <person name="Tabata S."/>
            <person name="Ida S."/>
            <person name="Kurokawa K."/>
            <person name="Ohta H."/>
        </authorList>
    </citation>
    <scope>NUCLEOTIDE SEQUENCE [LARGE SCALE GENOMIC DNA]</scope>
    <source>
        <strain evidence="3 4">NIES-2285</strain>
    </source>
</reference>
<feature type="compositionally biased region" description="Basic and acidic residues" evidence="1">
    <location>
        <begin position="227"/>
        <end position="236"/>
    </location>
</feature>
<dbReference type="EMBL" id="DF237811">
    <property type="protein sequence ID" value="GAQ91822.1"/>
    <property type="molecule type" value="Genomic_DNA"/>
</dbReference>
<proteinExistence type="predicted"/>